<dbReference type="RefSeq" id="WP_005370008.1">
    <property type="nucleotide sequence ID" value="NZ_CM001475.1"/>
</dbReference>
<gene>
    <name evidence="5" type="ORF">Metal_0908</name>
</gene>
<dbReference type="EMBL" id="CM001475">
    <property type="protein sequence ID" value="EIC28732.1"/>
    <property type="molecule type" value="Genomic_DNA"/>
</dbReference>
<dbReference type="STRING" id="686340.Metal_0908"/>
<dbReference type="PROSITE" id="PS00892">
    <property type="entry name" value="HIT_1"/>
    <property type="match status" value="1"/>
</dbReference>
<keyword evidence="6" id="KW-1185">Reference proteome</keyword>
<dbReference type="Proteomes" id="UP000005090">
    <property type="component" value="Chromosome"/>
</dbReference>
<protein>
    <submittedName>
        <fullName evidence="5">HIT family hydrolase, diadenosine tetraphosphate hydrolase</fullName>
    </submittedName>
</protein>
<dbReference type="Pfam" id="PF01230">
    <property type="entry name" value="HIT"/>
    <property type="match status" value="1"/>
</dbReference>
<feature type="domain" description="HIT" evidence="4">
    <location>
        <begin position="5"/>
        <end position="112"/>
    </location>
</feature>
<dbReference type="PANTHER" id="PTHR23089">
    <property type="entry name" value="HISTIDINE TRIAD HIT PROTEIN"/>
    <property type="match status" value="1"/>
</dbReference>
<dbReference type="eggNOG" id="COG0537">
    <property type="taxonomic scope" value="Bacteria"/>
</dbReference>
<dbReference type="PRINTS" id="PR00332">
    <property type="entry name" value="HISTRIAD"/>
</dbReference>
<sequence length="112" mass="12504">MTNCLFCKMVAGDIKPDVVYEDDTVMAFRDINPQAPVHILVIPKRHIATLNELDDDRLGGQMLQTAVKLAEQEGIAEEGYRTLFNCNRNGGQAVYHLHLHLLGGRALHWPPG</sequence>
<reference evidence="5 6" key="1">
    <citation type="journal article" date="2013" name="Genome Announc.">
        <title>Genome Sequence of the Obligate Gammaproteobacterial Methanotroph Methylomicrobium album Strain BG8.</title>
        <authorList>
            <person name="Kits K.D."/>
            <person name="Kalyuzhnaya M.G."/>
            <person name="Klotz M.G."/>
            <person name="Jetten M.S."/>
            <person name="Op den Camp H.J."/>
            <person name="Vuilleumier S."/>
            <person name="Bringel F."/>
            <person name="Dispirito A.A."/>
            <person name="Murrell J.C."/>
            <person name="Bruce D."/>
            <person name="Cheng J.F."/>
            <person name="Copeland A."/>
            <person name="Goodwin L."/>
            <person name="Hauser L."/>
            <person name="Lajus A."/>
            <person name="Land M.L."/>
            <person name="Lapidus A."/>
            <person name="Lucas S."/>
            <person name="Medigue C."/>
            <person name="Pitluck S."/>
            <person name="Woyke T."/>
            <person name="Zeytun A."/>
            <person name="Stein L.Y."/>
        </authorList>
    </citation>
    <scope>NUCLEOTIDE SEQUENCE [LARGE SCALE GENOMIC DNA]</scope>
    <source>
        <strain evidence="5 6">BG8</strain>
    </source>
</reference>
<dbReference type="InterPro" id="IPR011146">
    <property type="entry name" value="HIT-like"/>
</dbReference>
<dbReference type="HOGENOM" id="CLU_056776_8_1_6"/>
<evidence type="ECO:0000259" key="4">
    <source>
        <dbReference type="PROSITE" id="PS51084"/>
    </source>
</evidence>
<evidence type="ECO:0000313" key="5">
    <source>
        <dbReference type="EMBL" id="EIC28732.1"/>
    </source>
</evidence>
<dbReference type="InterPro" id="IPR036265">
    <property type="entry name" value="HIT-like_sf"/>
</dbReference>
<dbReference type="InterPro" id="IPR019808">
    <property type="entry name" value="Histidine_triad_CS"/>
</dbReference>
<feature type="short sequence motif" description="Histidine triad motif" evidence="2 3">
    <location>
        <begin position="96"/>
        <end position="100"/>
    </location>
</feature>
<evidence type="ECO:0000256" key="2">
    <source>
        <dbReference type="PIRSR" id="PIRSR601310-3"/>
    </source>
</evidence>
<dbReference type="InterPro" id="IPR001310">
    <property type="entry name" value="Histidine_triad_HIT"/>
</dbReference>
<evidence type="ECO:0000256" key="3">
    <source>
        <dbReference type="PROSITE-ProRule" id="PRU00464"/>
    </source>
</evidence>
<dbReference type="Gene3D" id="3.30.428.10">
    <property type="entry name" value="HIT-like"/>
    <property type="match status" value="1"/>
</dbReference>
<dbReference type="SUPFAM" id="SSF54197">
    <property type="entry name" value="HIT-like"/>
    <property type="match status" value="1"/>
</dbReference>
<evidence type="ECO:0000313" key="6">
    <source>
        <dbReference type="Proteomes" id="UP000005090"/>
    </source>
</evidence>
<dbReference type="CDD" id="cd01276">
    <property type="entry name" value="PKCI_related"/>
    <property type="match status" value="1"/>
</dbReference>
<organism evidence="5 6">
    <name type="scientific">Methylomicrobium album BG8</name>
    <dbReference type="NCBI Taxonomy" id="686340"/>
    <lineage>
        <taxon>Bacteria</taxon>
        <taxon>Pseudomonadati</taxon>
        <taxon>Pseudomonadota</taxon>
        <taxon>Gammaproteobacteria</taxon>
        <taxon>Methylococcales</taxon>
        <taxon>Methylococcaceae</taxon>
        <taxon>Methylomicrobium</taxon>
    </lineage>
</organism>
<name>H8GFY1_METAL</name>
<evidence type="ECO:0000256" key="1">
    <source>
        <dbReference type="PIRSR" id="PIRSR601310-1"/>
    </source>
</evidence>
<dbReference type="AlphaFoldDB" id="H8GFY1"/>
<dbReference type="PROSITE" id="PS51084">
    <property type="entry name" value="HIT_2"/>
    <property type="match status" value="1"/>
</dbReference>
<feature type="active site" description="Tele-AMP-histidine intermediate" evidence="1">
    <location>
        <position position="98"/>
    </location>
</feature>
<dbReference type="GO" id="GO:0016787">
    <property type="term" value="F:hydrolase activity"/>
    <property type="evidence" value="ECO:0007669"/>
    <property type="project" value="UniProtKB-KW"/>
</dbReference>
<keyword evidence="5" id="KW-0378">Hydrolase</keyword>
<accession>H8GFY1</accession>
<proteinExistence type="predicted"/>